<keyword evidence="7" id="KW-0131">Cell cycle</keyword>
<dbReference type="PANTHER" id="PTHR33375">
    <property type="entry name" value="CHROMOSOME-PARTITIONING PROTEIN PARB-RELATED"/>
    <property type="match status" value="1"/>
</dbReference>
<feature type="domain" description="ParB-like N-terminal" evidence="8">
    <location>
        <begin position="20"/>
        <end position="110"/>
    </location>
</feature>
<evidence type="ECO:0000256" key="5">
    <source>
        <dbReference type="ARBA" id="ARBA00023125"/>
    </source>
</evidence>
<dbReference type="OrthoDB" id="9802051at2"/>
<evidence type="ECO:0000256" key="2">
    <source>
        <dbReference type="ARBA" id="ARBA00006295"/>
    </source>
</evidence>
<dbReference type="Proteomes" id="UP000051324">
    <property type="component" value="Unassembled WGS sequence"/>
</dbReference>
<dbReference type="EMBL" id="AZFT01000030">
    <property type="protein sequence ID" value="KRL86202.1"/>
    <property type="molecule type" value="Genomic_DNA"/>
</dbReference>
<dbReference type="GO" id="GO:0009295">
    <property type="term" value="C:nucleoid"/>
    <property type="evidence" value="ECO:0007669"/>
    <property type="project" value="UniProtKB-SubCell"/>
</dbReference>
<gene>
    <name evidence="9" type="ORF">FC32_GL001914</name>
</gene>
<organism evidence="9 10">
    <name type="scientific">Ligilactobacillus apodemi DSM 16634 = JCM 16172</name>
    <dbReference type="NCBI Taxonomy" id="1423724"/>
    <lineage>
        <taxon>Bacteria</taxon>
        <taxon>Bacillati</taxon>
        <taxon>Bacillota</taxon>
        <taxon>Bacilli</taxon>
        <taxon>Lactobacillales</taxon>
        <taxon>Lactobacillaceae</taxon>
        <taxon>Ligilactobacillus</taxon>
    </lineage>
</organism>
<dbReference type="InterPro" id="IPR004437">
    <property type="entry name" value="ParB/RepB/Spo0J"/>
</dbReference>
<evidence type="ECO:0000256" key="3">
    <source>
        <dbReference type="ARBA" id="ARBA00022490"/>
    </source>
</evidence>
<dbReference type="InterPro" id="IPR041468">
    <property type="entry name" value="HTH_ParB/Spo0J"/>
</dbReference>
<dbReference type="PANTHER" id="PTHR33375:SF8">
    <property type="entry name" value="NUCLEOID OCCLUSION PROTEIN"/>
    <property type="match status" value="1"/>
</dbReference>
<evidence type="ECO:0000256" key="4">
    <source>
        <dbReference type="ARBA" id="ARBA00022618"/>
    </source>
</evidence>
<sequence>MAFSFFKKNKEEPNDKNRVQEIPLSQIVPNQNQPRTIFSDESIAELADTIYEHGLLQPIVLRKLADDQYEIIAGERRFRAVTKLGYEKVPAIVREMSDSESASLAIIENLHREGLTAIEEAKAYDHLMKLNDLTQKHLAKELGKSQGFVANKLRLLKLPQAVQDAILDRTITERHGRSLLTLDDETKQLELLAQITENGWSVKETEEAIKKLTEPKVAKKKKRAVKSVTSDPKVVVNTFKKTVEMVEKSGVKVNVTEEDTKGFHRIIIDIPVDKD</sequence>
<dbReference type="SUPFAM" id="SSF110849">
    <property type="entry name" value="ParB/Sulfiredoxin"/>
    <property type="match status" value="1"/>
</dbReference>
<dbReference type="Gene3D" id="3.90.1530.30">
    <property type="match status" value="1"/>
</dbReference>
<evidence type="ECO:0000313" key="9">
    <source>
        <dbReference type="EMBL" id="KRL86202.1"/>
    </source>
</evidence>
<dbReference type="GO" id="GO:0007059">
    <property type="term" value="P:chromosome segregation"/>
    <property type="evidence" value="ECO:0007669"/>
    <property type="project" value="TreeGrafter"/>
</dbReference>
<dbReference type="eggNOG" id="COG1475">
    <property type="taxonomic scope" value="Bacteria"/>
</dbReference>
<comment type="caution">
    <text evidence="9">The sequence shown here is derived from an EMBL/GenBank/DDBJ whole genome shotgun (WGS) entry which is preliminary data.</text>
</comment>
<dbReference type="SMART" id="SM00470">
    <property type="entry name" value="ParB"/>
    <property type="match status" value="1"/>
</dbReference>
<dbReference type="GO" id="GO:0000917">
    <property type="term" value="P:division septum assembly"/>
    <property type="evidence" value="ECO:0007669"/>
    <property type="project" value="UniProtKB-KW"/>
</dbReference>
<evidence type="ECO:0000313" key="10">
    <source>
        <dbReference type="Proteomes" id="UP000051324"/>
    </source>
</evidence>
<dbReference type="RefSeq" id="WP_025087366.1">
    <property type="nucleotide sequence ID" value="NZ_AZFT01000030.1"/>
</dbReference>
<keyword evidence="10" id="KW-1185">Reference proteome</keyword>
<dbReference type="CDD" id="cd16393">
    <property type="entry name" value="SPO0J_N"/>
    <property type="match status" value="1"/>
</dbReference>
<dbReference type="GO" id="GO:0045881">
    <property type="term" value="P:positive regulation of sporulation resulting in formation of a cellular spore"/>
    <property type="evidence" value="ECO:0007669"/>
    <property type="project" value="TreeGrafter"/>
</dbReference>
<evidence type="ECO:0000256" key="1">
    <source>
        <dbReference type="ARBA" id="ARBA00004453"/>
    </source>
</evidence>
<dbReference type="FunFam" id="3.90.1530.30:FF:000001">
    <property type="entry name" value="Chromosome partitioning protein ParB"/>
    <property type="match status" value="1"/>
</dbReference>
<dbReference type="InterPro" id="IPR023705">
    <property type="entry name" value="Nucleoid_occlusion_protein"/>
</dbReference>
<dbReference type="Gene3D" id="1.10.10.2830">
    <property type="match status" value="1"/>
</dbReference>
<dbReference type="InterPro" id="IPR050336">
    <property type="entry name" value="Chromosome_partition/occlusion"/>
</dbReference>
<dbReference type="NCBIfam" id="TIGR04285">
    <property type="entry name" value="nucleoid_noc"/>
    <property type="match status" value="1"/>
</dbReference>
<protein>
    <submittedName>
        <fullName evidence="9">Chromosome partitioning protein</fullName>
    </submittedName>
</protein>
<reference evidence="9 10" key="1">
    <citation type="journal article" date="2015" name="Genome Announc.">
        <title>Expanding the biotechnology potential of lactobacilli through comparative genomics of 213 strains and associated genera.</title>
        <authorList>
            <person name="Sun Z."/>
            <person name="Harris H.M."/>
            <person name="McCann A."/>
            <person name="Guo C."/>
            <person name="Argimon S."/>
            <person name="Zhang W."/>
            <person name="Yang X."/>
            <person name="Jeffery I.B."/>
            <person name="Cooney J.C."/>
            <person name="Kagawa T.F."/>
            <person name="Liu W."/>
            <person name="Song Y."/>
            <person name="Salvetti E."/>
            <person name="Wrobel A."/>
            <person name="Rasinkangas P."/>
            <person name="Parkhill J."/>
            <person name="Rea M.C."/>
            <person name="O'Sullivan O."/>
            <person name="Ritari J."/>
            <person name="Douillard F.P."/>
            <person name="Paul Ross R."/>
            <person name="Yang R."/>
            <person name="Briner A.E."/>
            <person name="Felis G.E."/>
            <person name="de Vos W.M."/>
            <person name="Barrangou R."/>
            <person name="Klaenhammer T.R."/>
            <person name="Caufield P.W."/>
            <person name="Cui Y."/>
            <person name="Zhang H."/>
            <person name="O'Toole P.W."/>
        </authorList>
    </citation>
    <scope>NUCLEOTIDE SEQUENCE [LARGE SCALE GENOMIC DNA]</scope>
    <source>
        <strain evidence="9 10">DSM 16634</strain>
    </source>
</reference>
<dbReference type="PATRIC" id="fig|1423724.4.peg.1998"/>
<dbReference type="GO" id="GO:0005694">
    <property type="term" value="C:chromosome"/>
    <property type="evidence" value="ECO:0007669"/>
    <property type="project" value="TreeGrafter"/>
</dbReference>
<keyword evidence="3" id="KW-0963">Cytoplasm</keyword>
<proteinExistence type="inferred from homology"/>
<dbReference type="AlphaFoldDB" id="A0A0R1U3Z8"/>
<name>A0A0R1U3Z8_9LACO</name>
<keyword evidence="4" id="KW-0132">Cell division</keyword>
<comment type="subcellular location">
    <subcellularLocation>
        <location evidence="1">Cytoplasm</location>
        <location evidence="1">Nucleoid</location>
    </subcellularLocation>
</comment>
<accession>A0A0R1U3Z8</accession>
<comment type="similarity">
    <text evidence="2">Belongs to the ParB family.</text>
</comment>
<dbReference type="InterPro" id="IPR036086">
    <property type="entry name" value="ParB/Sulfiredoxin_sf"/>
</dbReference>
<evidence type="ECO:0000259" key="8">
    <source>
        <dbReference type="SMART" id="SM00470"/>
    </source>
</evidence>
<dbReference type="SUPFAM" id="SSF109709">
    <property type="entry name" value="KorB DNA-binding domain-like"/>
    <property type="match status" value="1"/>
</dbReference>
<dbReference type="STRING" id="1423724.FC32_GL001914"/>
<dbReference type="GO" id="GO:0003677">
    <property type="term" value="F:DNA binding"/>
    <property type="evidence" value="ECO:0007669"/>
    <property type="project" value="UniProtKB-KW"/>
</dbReference>
<evidence type="ECO:0000256" key="6">
    <source>
        <dbReference type="ARBA" id="ARBA00023210"/>
    </source>
</evidence>
<keyword evidence="5" id="KW-0238">DNA-binding</keyword>
<dbReference type="NCBIfam" id="TIGR00180">
    <property type="entry name" value="parB_part"/>
    <property type="match status" value="1"/>
</dbReference>
<dbReference type="FunFam" id="1.10.10.2830:FF:000001">
    <property type="entry name" value="Chromosome partitioning protein ParB"/>
    <property type="match status" value="1"/>
</dbReference>
<keyword evidence="6" id="KW-0717">Septation</keyword>
<dbReference type="InterPro" id="IPR003115">
    <property type="entry name" value="ParB_N"/>
</dbReference>
<evidence type="ECO:0000256" key="7">
    <source>
        <dbReference type="ARBA" id="ARBA00023306"/>
    </source>
</evidence>
<dbReference type="Pfam" id="PF02195">
    <property type="entry name" value="ParB_N"/>
    <property type="match status" value="1"/>
</dbReference>
<dbReference type="Pfam" id="PF17762">
    <property type="entry name" value="HTH_ParB"/>
    <property type="match status" value="1"/>
</dbReference>